<dbReference type="AlphaFoldDB" id="A0A9X2T360"/>
<dbReference type="EMBL" id="JANSUY010000012">
    <property type="protein sequence ID" value="MCR9016100.1"/>
    <property type="molecule type" value="Genomic_DNA"/>
</dbReference>
<dbReference type="InterPro" id="IPR007351">
    <property type="entry name" value="YjbR"/>
</dbReference>
<keyword evidence="1" id="KW-0238">DNA-binding</keyword>
<sequence>MTISFFREFCLSKLGTSEETPFDENTLCFKVGGKIFAIIDIELFESVNLKCEPERAAELREHYSGIVPGYHMNKKHWNTVMFDGSVSDKLILELVDHSYELVLESLPKKTKESILRL</sequence>
<dbReference type="InterPro" id="IPR058532">
    <property type="entry name" value="YjbR/MT2646/Rv2570-like"/>
</dbReference>
<keyword evidence="2" id="KW-1185">Reference proteome</keyword>
<dbReference type="Pfam" id="PF04237">
    <property type="entry name" value="YjbR"/>
    <property type="match status" value="1"/>
</dbReference>
<dbReference type="GO" id="GO:0003677">
    <property type="term" value="F:DNA binding"/>
    <property type="evidence" value="ECO:0007669"/>
    <property type="project" value="UniProtKB-KW"/>
</dbReference>
<gene>
    <name evidence="1" type="ORF">NU887_13725</name>
</gene>
<dbReference type="Gene3D" id="3.90.1150.30">
    <property type="match status" value="1"/>
</dbReference>
<name>A0A9X2T360_9BACT</name>
<dbReference type="Proteomes" id="UP001142175">
    <property type="component" value="Unassembled WGS sequence"/>
</dbReference>
<dbReference type="RefSeq" id="WP_258423955.1">
    <property type="nucleotide sequence ID" value="NZ_JANAEZ010000008.1"/>
</dbReference>
<reference evidence="1" key="1">
    <citation type="submission" date="2022-08" db="EMBL/GenBank/DDBJ databases">
        <authorList>
            <person name="Zhang D."/>
        </authorList>
    </citation>
    <scope>NUCLEOTIDE SEQUENCE</scope>
    <source>
        <strain evidence="1">XJ19-11</strain>
    </source>
</reference>
<accession>A0A9X2T360</accession>
<protein>
    <submittedName>
        <fullName evidence="1">MmcQ/YjbR family DNA-binding protein</fullName>
    </submittedName>
</protein>
<evidence type="ECO:0000313" key="2">
    <source>
        <dbReference type="Proteomes" id="UP001142175"/>
    </source>
</evidence>
<dbReference type="PANTHER" id="PTHR35145:SF1">
    <property type="entry name" value="CYTOPLASMIC PROTEIN"/>
    <property type="match status" value="1"/>
</dbReference>
<dbReference type="PANTHER" id="PTHR35145">
    <property type="entry name" value="CYTOPLASMIC PROTEIN-RELATED"/>
    <property type="match status" value="1"/>
</dbReference>
<comment type="caution">
    <text evidence="1">The sequence shown here is derived from an EMBL/GenBank/DDBJ whole genome shotgun (WGS) entry which is preliminary data.</text>
</comment>
<organism evidence="1 2">
    <name type="scientific">Aquiflexum gelatinilyticum</name>
    <dbReference type="NCBI Taxonomy" id="2961943"/>
    <lineage>
        <taxon>Bacteria</taxon>
        <taxon>Pseudomonadati</taxon>
        <taxon>Bacteroidota</taxon>
        <taxon>Cytophagia</taxon>
        <taxon>Cytophagales</taxon>
        <taxon>Cyclobacteriaceae</taxon>
        <taxon>Aquiflexum</taxon>
    </lineage>
</organism>
<proteinExistence type="predicted"/>
<dbReference type="InterPro" id="IPR038056">
    <property type="entry name" value="YjbR-like_sf"/>
</dbReference>
<dbReference type="SUPFAM" id="SSF142906">
    <property type="entry name" value="YjbR-like"/>
    <property type="match status" value="1"/>
</dbReference>
<evidence type="ECO:0000313" key="1">
    <source>
        <dbReference type="EMBL" id="MCR9016100.1"/>
    </source>
</evidence>